<dbReference type="EMBL" id="CP093379">
    <property type="protein sequence ID" value="UNM95406.1"/>
    <property type="molecule type" value="Genomic_DNA"/>
</dbReference>
<comment type="similarity">
    <text evidence="3">Belongs to the Nudix hydrolase family.</text>
</comment>
<dbReference type="InterPro" id="IPR000086">
    <property type="entry name" value="NUDIX_hydrolase_dom"/>
</dbReference>
<evidence type="ECO:0000313" key="5">
    <source>
        <dbReference type="EMBL" id="UNM95406.1"/>
    </source>
</evidence>
<protein>
    <submittedName>
        <fullName evidence="5">NUDIX domain-containing protein</fullName>
    </submittedName>
</protein>
<dbReference type="Gene3D" id="3.90.79.10">
    <property type="entry name" value="Nucleoside Triphosphate Pyrophosphohydrolase"/>
    <property type="match status" value="1"/>
</dbReference>
<accession>A0ABY3X0W5</accession>
<dbReference type="Proteomes" id="UP000829542">
    <property type="component" value="Chromosome"/>
</dbReference>
<evidence type="ECO:0000256" key="2">
    <source>
        <dbReference type="ARBA" id="ARBA00022801"/>
    </source>
</evidence>
<dbReference type="SUPFAM" id="SSF55811">
    <property type="entry name" value="Nudix"/>
    <property type="match status" value="1"/>
</dbReference>
<dbReference type="PRINTS" id="PR00502">
    <property type="entry name" value="NUDIXFAMILY"/>
</dbReference>
<dbReference type="InterPro" id="IPR020476">
    <property type="entry name" value="Nudix_hydrolase"/>
</dbReference>
<proteinExistence type="inferred from homology"/>
<keyword evidence="6" id="KW-1185">Reference proteome</keyword>
<reference evidence="5 6" key="1">
    <citation type="submission" date="2022-03" db="EMBL/GenBank/DDBJ databases">
        <title>Ignatzschineria rhizosphaerae HR5S32.</title>
        <authorList>
            <person name="Sun J.Q."/>
            <person name="Feng J.Y."/>
        </authorList>
    </citation>
    <scope>NUCLEOTIDE SEQUENCE [LARGE SCALE GENOMIC DNA]</scope>
    <source>
        <strain evidence="5 6">HR5S32</strain>
    </source>
</reference>
<gene>
    <name evidence="5" type="ORF">MMG00_09220</name>
</gene>
<dbReference type="RefSeq" id="WP_242147622.1">
    <property type="nucleotide sequence ID" value="NZ_CP093379.1"/>
</dbReference>
<evidence type="ECO:0000256" key="1">
    <source>
        <dbReference type="ARBA" id="ARBA00001946"/>
    </source>
</evidence>
<dbReference type="PROSITE" id="PS00893">
    <property type="entry name" value="NUDIX_BOX"/>
    <property type="match status" value="1"/>
</dbReference>
<dbReference type="InterPro" id="IPR020084">
    <property type="entry name" value="NUDIX_hydrolase_CS"/>
</dbReference>
<evidence type="ECO:0000256" key="3">
    <source>
        <dbReference type="RuleBase" id="RU003476"/>
    </source>
</evidence>
<dbReference type="CDD" id="cd04690">
    <property type="entry name" value="NUDIX_Hydrolase"/>
    <property type="match status" value="1"/>
</dbReference>
<dbReference type="Pfam" id="PF00293">
    <property type="entry name" value="NUDIX"/>
    <property type="match status" value="1"/>
</dbReference>
<feature type="domain" description="Nudix hydrolase" evidence="4">
    <location>
        <begin position="6"/>
        <end position="139"/>
    </location>
</feature>
<dbReference type="InterPro" id="IPR015797">
    <property type="entry name" value="NUDIX_hydrolase-like_dom_sf"/>
</dbReference>
<sequence length="153" mass="17031">MVDESKLFILAAGIIVDPKGRLLVVRKKNTQKYMLPGGKIDAGETPIEALMRELQEEVGLTIPPMLAHFIKEYDAPAANEPGYFIRSNLFFILLPELVEISAASEIAEAIWITPKEIPNYDFAPLMTSFVIPTWLDLIDDMGESLGFETAFDA</sequence>
<comment type="cofactor">
    <cofactor evidence="1">
        <name>Mg(2+)</name>
        <dbReference type="ChEBI" id="CHEBI:18420"/>
    </cofactor>
</comment>
<name>A0ABY3X0W5_9GAMM</name>
<keyword evidence="2 3" id="KW-0378">Hydrolase</keyword>
<evidence type="ECO:0000259" key="4">
    <source>
        <dbReference type="PROSITE" id="PS51462"/>
    </source>
</evidence>
<dbReference type="PROSITE" id="PS51462">
    <property type="entry name" value="NUDIX"/>
    <property type="match status" value="1"/>
</dbReference>
<dbReference type="PANTHER" id="PTHR43046">
    <property type="entry name" value="GDP-MANNOSE MANNOSYL HYDROLASE"/>
    <property type="match status" value="1"/>
</dbReference>
<dbReference type="PANTHER" id="PTHR43046:SF2">
    <property type="entry name" value="8-OXO-DGTP DIPHOSPHATASE-RELATED"/>
    <property type="match status" value="1"/>
</dbReference>
<organism evidence="5 6">
    <name type="scientific">Ignatzschineria rhizosphaerae</name>
    <dbReference type="NCBI Taxonomy" id="2923279"/>
    <lineage>
        <taxon>Bacteria</taxon>
        <taxon>Pseudomonadati</taxon>
        <taxon>Pseudomonadota</taxon>
        <taxon>Gammaproteobacteria</taxon>
        <taxon>Cardiobacteriales</taxon>
        <taxon>Ignatzschineriaceae</taxon>
        <taxon>Ignatzschineria</taxon>
    </lineage>
</organism>
<evidence type="ECO:0000313" key="6">
    <source>
        <dbReference type="Proteomes" id="UP000829542"/>
    </source>
</evidence>